<keyword evidence="4" id="KW-1185">Reference proteome</keyword>
<dbReference type="EMBL" id="JBHRTR010000028">
    <property type="protein sequence ID" value="MFC3228226.1"/>
    <property type="molecule type" value="Genomic_DNA"/>
</dbReference>
<keyword evidence="2" id="KW-1133">Transmembrane helix</keyword>
<reference evidence="4" key="1">
    <citation type="journal article" date="2019" name="Int. J. Syst. Evol. Microbiol.">
        <title>The Global Catalogue of Microorganisms (GCM) 10K type strain sequencing project: providing services to taxonomists for standard genome sequencing and annotation.</title>
        <authorList>
            <consortium name="The Broad Institute Genomics Platform"/>
            <consortium name="The Broad Institute Genome Sequencing Center for Infectious Disease"/>
            <person name="Wu L."/>
            <person name="Ma J."/>
        </authorList>
    </citation>
    <scope>NUCLEOTIDE SEQUENCE [LARGE SCALE GENOMIC DNA]</scope>
    <source>
        <strain evidence="4">KCTC 42964</strain>
    </source>
</reference>
<name>A0ABV7L0Q0_9PROT</name>
<sequence length="173" mass="18101">MPAFASSPGVALAWRAGLFGAAAAAFWWAISLPPVYPYQSTAAAPPAEAAPAAADPAGSQGAGSDSYPDIAAHPLFYPSRKPWTPPPPPPPPKADETPAAPPLNGYTLVGVVISGDRRSALIKEPSGSKTLVLETGHTLDGWRLQDVMTDKVKFESGKQTFELAFPRPAERKG</sequence>
<organism evidence="3 4">
    <name type="scientific">Marinibaculum pumilum</name>
    <dbReference type="NCBI Taxonomy" id="1766165"/>
    <lineage>
        <taxon>Bacteria</taxon>
        <taxon>Pseudomonadati</taxon>
        <taxon>Pseudomonadota</taxon>
        <taxon>Alphaproteobacteria</taxon>
        <taxon>Rhodospirillales</taxon>
        <taxon>Rhodospirillaceae</taxon>
        <taxon>Marinibaculum</taxon>
    </lineage>
</organism>
<accession>A0ABV7L0Q0</accession>
<evidence type="ECO:0008006" key="5">
    <source>
        <dbReference type="Google" id="ProtNLM"/>
    </source>
</evidence>
<protein>
    <recommendedName>
        <fullName evidence="5">General secretion pathway protein GspN</fullName>
    </recommendedName>
</protein>
<proteinExistence type="predicted"/>
<evidence type="ECO:0000313" key="3">
    <source>
        <dbReference type="EMBL" id="MFC3228226.1"/>
    </source>
</evidence>
<keyword evidence="2" id="KW-0472">Membrane</keyword>
<feature type="region of interest" description="Disordered" evidence="1">
    <location>
        <begin position="49"/>
        <end position="102"/>
    </location>
</feature>
<evidence type="ECO:0000256" key="2">
    <source>
        <dbReference type="SAM" id="Phobius"/>
    </source>
</evidence>
<gene>
    <name evidence="3" type="ORF">ACFOGJ_13355</name>
</gene>
<evidence type="ECO:0000256" key="1">
    <source>
        <dbReference type="SAM" id="MobiDB-lite"/>
    </source>
</evidence>
<feature type="compositionally biased region" description="Pro residues" evidence="1">
    <location>
        <begin position="83"/>
        <end position="92"/>
    </location>
</feature>
<dbReference type="RefSeq" id="WP_379901143.1">
    <property type="nucleotide sequence ID" value="NZ_JBHRTR010000028.1"/>
</dbReference>
<evidence type="ECO:0000313" key="4">
    <source>
        <dbReference type="Proteomes" id="UP001595528"/>
    </source>
</evidence>
<feature type="transmembrane region" description="Helical" evidence="2">
    <location>
        <begin position="12"/>
        <end position="30"/>
    </location>
</feature>
<dbReference type="Proteomes" id="UP001595528">
    <property type="component" value="Unassembled WGS sequence"/>
</dbReference>
<comment type="caution">
    <text evidence="3">The sequence shown here is derived from an EMBL/GenBank/DDBJ whole genome shotgun (WGS) entry which is preliminary data.</text>
</comment>
<keyword evidence="2" id="KW-0812">Transmembrane</keyword>